<keyword evidence="6" id="KW-0508">mRNA splicing</keyword>
<dbReference type="InterPro" id="IPR055433">
    <property type="entry name" value="HAT_Syf1-like_N"/>
</dbReference>
<name>A0A182SJS6_9DIPT</name>
<evidence type="ECO:0000256" key="1">
    <source>
        <dbReference type="ARBA" id="ARBA00004123"/>
    </source>
</evidence>
<reference evidence="12" key="2">
    <citation type="submission" date="2020-05" db="UniProtKB">
        <authorList>
            <consortium name="EnsemblMetazoa"/>
        </authorList>
    </citation>
    <scope>IDENTIFICATION</scope>
    <source>
        <strain evidence="12">maculatus3</strain>
    </source>
</reference>
<dbReference type="FunFam" id="1.25.40.10:FF:001071">
    <property type="entry name" value="pre-mRNA-splicing factor SYF1-like"/>
    <property type="match status" value="1"/>
</dbReference>
<feature type="domain" description="Pre-mRNA-splicing factor Syf1-like N-terminal HAT-repeats" evidence="11">
    <location>
        <begin position="43"/>
        <end position="201"/>
    </location>
</feature>
<dbReference type="Proteomes" id="UP000075901">
    <property type="component" value="Unassembled WGS sequence"/>
</dbReference>
<evidence type="ECO:0000256" key="6">
    <source>
        <dbReference type="ARBA" id="ARBA00023187"/>
    </source>
</evidence>
<evidence type="ECO:0000313" key="12">
    <source>
        <dbReference type="EnsemblMetazoa" id="AMAM008168-PA"/>
    </source>
</evidence>
<dbReference type="SMART" id="SM00386">
    <property type="entry name" value="HAT"/>
    <property type="match status" value="13"/>
</dbReference>
<dbReference type="InterPro" id="IPR045075">
    <property type="entry name" value="Syf1-like"/>
</dbReference>
<evidence type="ECO:0000259" key="10">
    <source>
        <dbReference type="Pfam" id="PF23231"/>
    </source>
</evidence>
<dbReference type="Pfam" id="PF23233">
    <property type="entry name" value="HAT_Syf1_CNRKL1_N"/>
    <property type="match status" value="1"/>
</dbReference>
<protein>
    <recommendedName>
        <fullName evidence="14">Suppressor of forked domain-containing protein</fullName>
    </recommendedName>
</protein>
<keyword evidence="3" id="KW-0507">mRNA processing</keyword>
<evidence type="ECO:0000256" key="4">
    <source>
        <dbReference type="ARBA" id="ARBA00022728"/>
    </source>
</evidence>
<evidence type="ECO:0000256" key="7">
    <source>
        <dbReference type="ARBA" id="ARBA00023242"/>
    </source>
</evidence>
<keyword evidence="4" id="KW-0747">Spliceosome</keyword>
<feature type="domain" description="Pre-mRNA-splicing factor Syf1/CRNKL1-like C-terminal HAT-repeats" evidence="10">
    <location>
        <begin position="411"/>
        <end position="801"/>
    </location>
</feature>
<dbReference type="Pfam" id="PF23231">
    <property type="entry name" value="HAT_Syf1_CNRKL1_C"/>
    <property type="match status" value="1"/>
</dbReference>
<keyword evidence="7" id="KW-0539">Nucleus</keyword>
<dbReference type="FunFam" id="1.25.40.10:FF:000220">
    <property type="entry name" value="Pre-mRNA-splicing factor SYF1"/>
    <property type="match status" value="1"/>
</dbReference>
<dbReference type="Pfam" id="PF23220">
    <property type="entry name" value="HAT_Syf1_M"/>
    <property type="match status" value="1"/>
</dbReference>
<feature type="domain" description="Pre-mRNA-splicing factor SYF1 central HAT repeats" evidence="9">
    <location>
        <begin position="204"/>
        <end position="409"/>
    </location>
</feature>
<keyword evidence="13" id="KW-1185">Reference proteome</keyword>
<dbReference type="InterPro" id="IPR003107">
    <property type="entry name" value="HAT"/>
</dbReference>
<dbReference type="PANTHER" id="PTHR11246">
    <property type="entry name" value="PRE-MRNA SPLICING FACTOR"/>
    <property type="match status" value="1"/>
</dbReference>
<evidence type="ECO:0000256" key="2">
    <source>
        <dbReference type="ARBA" id="ARBA00008644"/>
    </source>
</evidence>
<dbReference type="FunFam" id="1.25.40.10:FF:000411">
    <property type="entry name" value="pre-mRNA-splicing factor SYF1"/>
    <property type="match status" value="1"/>
</dbReference>
<feature type="compositionally biased region" description="Basic and acidic residues" evidence="8">
    <location>
        <begin position="878"/>
        <end position="892"/>
    </location>
</feature>
<accession>A0A182SJS6</accession>
<keyword evidence="5" id="KW-0677">Repeat</keyword>
<comment type="subcellular location">
    <subcellularLocation>
        <location evidence="1">Nucleus</location>
    </subcellularLocation>
</comment>
<evidence type="ECO:0000313" key="13">
    <source>
        <dbReference type="Proteomes" id="UP000075901"/>
    </source>
</evidence>
<dbReference type="GO" id="GO:0071007">
    <property type="term" value="C:U2-type catalytic step 2 spliceosome"/>
    <property type="evidence" value="ECO:0007669"/>
    <property type="project" value="TreeGrafter"/>
</dbReference>
<dbReference type="FunFam" id="1.25.40.10:FF:000137">
    <property type="entry name" value="Pre-mRNA-splicing factor syf1"/>
    <property type="match status" value="1"/>
</dbReference>
<dbReference type="InterPro" id="IPR011990">
    <property type="entry name" value="TPR-like_helical_dom_sf"/>
</dbReference>
<evidence type="ECO:0000256" key="5">
    <source>
        <dbReference type="ARBA" id="ARBA00022737"/>
    </source>
</evidence>
<dbReference type="SUPFAM" id="SSF48452">
    <property type="entry name" value="TPR-like"/>
    <property type="match status" value="5"/>
</dbReference>
<evidence type="ECO:0000256" key="3">
    <source>
        <dbReference type="ARBA" id="ARBA00022664"/>
    </source>
</evidence>
<evidence type="ECO:0000256" key="8">
    <source>
        <dbReference type="SAM" id="MobiDB-lite"/>
    </source>
</evidence>
<sequence>MPIASEVNLAEVFFVSTGAITILQTLGQCSIDKRFITLFQNEEDLPYEEEILRNAYSVKHWMRYVEHKRNAPRFVINTVFERALKELPGSYKLWYNYLKTLRKQVKGKCITDSEYEEVNNAFERALVFMHKMPRIWMDYCSFMTGQCKITRTRQVFDRALRALPITQHHRIWPLYLEFLKRFDIPETAVRVWRRYLKLCPEDAEEYVEFLQSIGHLDEAAQQLASIVDNENFVSKHGKSNHQLWNELCELISKNPDKVHSLNVDGIIRGGLRRYTDQLGHLWNSLAGYYVRSGLFDRARDIYEEAIQTVTTVRDFSQVFDAYAQFEELSLSKVMELLERNPNPTEDHEIDVELRMARFEYLMERRLLLLNSVLLRQNPHNVAEWHKRVELYEGKPHEIINTYTEAVHTVQPKLAVGKLYTLWVAFAKFYETNKQLADARIVFEKAVQVDFLKVDELASVWCEWAEMEIRQEQYDEALRIMQRATAMPKRKVAYHDDTETVQMRVYKSLKLWSMYADLEESFGTFKTCKQVYDRIIDLKICTPQIIINYGMFLEEHNYFEEAFKAYEKGIALFKWPNVYDIWNTYLTKFLNRYGGQKLERARDLFEQCLDGCPPELAKNLYLLYAKLEEQHGLARHAMAVYERATTAVKEEEMYAMFNLYIKKAAEIYGIPRTRQIYEKAIEVLPEADSRKMCVLFAEMETKLGEIDRARAIYAHCSQMCDPRVTADFWQTWKEFEIRHGNEDTMREMLRIKRSIQATYNTQINMMSAALINAAVTTGEPPKDAMRALEVKAAETTARAIAAVGASGGNIMFVRGETQGGAAKDDRVVNPDEIDIDDEEEDDDDEDGNGTEGNDGVSGDISKKIPIERQSIPAKVFGSLHREVEEKEQNEMDE</sequence>
<dbReference type="PANTHER" id="PTHR11246:SF5">
    <property type="entry name" value="PRE-MRNA-SPLICING FACTOR SYF1"/>
    <property type="match status" value="1"/>
</dbReference>
<dbReference type="GO" id="GO:0000974">
    <property type="term" value="C:Prp19 complex"/>
    <property type="evidence" value="ECO:0007669"/>
    <property type="project" value="TreeGrafter"/>
</dbReference>
<reference evidence="13" key="1">
    <citation type="submission" date="2013-09" db="EMBL/GenBank/DDBJ databases">
        <title>The Genome Sequence of Anopheles maculatus species B.</title>
        <authorList>
            <consortium name="The Broad Institute Genomics Platform"/>
            <person name="Neafsey D.E."/>
            <person name="Besansky N."/>
            <person name="Howell P."/>
            <person name="Walton C."/>
            <person name="Young S.K."/>
            <person name="Zeng Q."/>
            <person name="Gargeya S."/>
            <person name="Fitzgerald M."/>
            <person name="Haas B."/>
            <person name="Abouelleil A."/>
            <person name="Allen A.W."/>
            <person name="Alvarado L."/>
            <person name="Arachchi H.M."/>
            <person name="Berlin A.M."/>
            <person name="Chapman S.B."/>
            <person name="Gainer-Dewar J."/>
            <person name="Goldberg J."/>
            <person name="Griggs A."/>
            <person name="Gujja S."/>
            <person name="Hansen M."/>
            <person name="Howarth C."/>
            <person name="Imamovic A."/>
            <person name="Ireland A."/>
            <person name="Larimer J."/>
            <person name="McCowan C."/>
            <person name="Murphy C."/>
            <person name="Pearson M."/>
            <person name="Poon T.W."/>
            <person name="Priest M."/>
            <person name="Roberts A."/>
            <person name="Saif S."/>
            <person name="Shea T."/>
            <person name="Sisk P."/>
            <person name="Sykes S."/>
            <person name="Wortman J."/>
            <person name="Nusbaum C."/>
            <person name="Birren B."/>
        </authorList>
    </citation>
    <scope>NUCLEOTIDE SEQUENCE [LARGE SCALE GENOMIC DNA]</scope>
    <source>
        <strain evidence="13">maculatus3</strain>
    </source>
</reference>
<dbReference type="InterPro" id="IPR056350">
    <property type="entry name" value="HAT_Syf1_central"/>
</dbReference>
<dbReference type="FunFam" id="1.25.40.10:FF:000023">
    <property type="entry name" value="Pre-mRNA-splicing factor SYF1"/>
    <property type="match status" value="1"/>
</dbReference>
<dbReference type="EnsemblMetazoa" id="AMAM008168-RA">
    <property type="protein sequence ID" value="AMAM008168-PA"/>
    <property type="gene ID" value="AMAM008168"/>
</dbReference>
<proteinExistence type="inferred from homology"/>
<dbReference type="GO" id="GO:0071014">
    <property type="term" value="C:post-mRNA release spliceosomal complex"/>
    <property type="evidence" value="ECO:0007669"/>
    <property type="project" value="TreeGrafter"/>
</dbReference>
<organism evidence="12 13">
    <name type="scientific">Anopheles maculatus</name>
    <dbReference type="NCBI Taxonomy" id="74869"/>
    <lineage>
        <taxon>Eukaryota</taxon>
        <taxon>Metazoa</taxon>
        <taxon>Ecdysozoa</taxon>
        <taxon>Arthropoda</taxon>
        <taxon>Hexapoda</taxon>
        <taxon>Insecta</taxon>
        <taxon>Pterygota</taxon>
        <taxon>Neoptera</taxon>
        <taxon>Endopterygota</taxon>
        <taxon>Diptera</taxon>
        <taxon>Nematocera</taxon>
        <taxon>Culicoidea</taxon>
        <taxon>Culicidae</taxon>
        <taxon>Anophelinae</taxon>
        <taxon>Anopheles</taxon>
        <taxon>Anopheles maculatus group</taxon>
    </lineage>
</organism>
<dbReference type="AlphaFoldDB" id="A0A182SJS6"/>
<dbReference type="Gene3D" id="1.25.40.10">
    <property type="entry name" value="Tetratricopeptide repeat domain"/>
    <property type="match status" value="2"/>
</dbReference>
<dbReference type="GO" id="GO:0000349">
    <property type="term" value="P:generation of catalytic spliceosome for first transesterification step"/>
    <property type="evidence" value="ECO:0007669"/>
    <property type="project" value="TreeGrafter"/>
</dbReference>
<evidence type="ECO:0008006" key="14">
    <source>
        <dbReference type="Google" id="ProtNLM"/>
    </source>
</evidence>
<comment type="similarity">
    <text evidence="2">Belongs to the crooked-neck family.</text>
</comment>
<evidence type="ECO:0000259" key="9">
    <source>
        <dbReference type="Pfam" id="PF23220"/>
    </source>
</evidence>
<feature type="compositionally biased region" description="Acidic residues" evidence="8">
    <location>
        <begin position="830"/>
        <end position="847"/>
    </location>
</feature>
<feature type="region of interest" description="Disordered" evidence="8">
    <location>
        <begin position="818"/>
        <end position="892"/>
    </location>
</feature>
<evidence type="ECO:0000259" key="11">
    <source>
        <dbReference type="Pfam" id="PF23233"/>
    </source>
</evidence>
<dbReference type="VEuPathDB" id="VectorBase:AMAM008168"/>
<dbReference type="InterPro" id="IPR055430">
    <property type="entry name" value="HAT_Syf1_CNRKL1_C"/>
</dbReference>